<keyword evidence="2" id="KW-1185">Reference proteome</keyword>
<dbReference type="Proteomes" id="UP001437256">
    <property type="component" value="Unassembled WGS sequence"/>
</dbReference>
<sequence length="136" mass="15377">MSKISVTTNQLIKSTNAGYVLGLWDLKLPVSYFHGRFASFHLRNLVCTPLVSPWPFKHALPSYSRSHSYPPEPIEPSTSPVSVDQDEQPCPIFVRVDLASIAHTHMLRAKMKSTKSRLEAHGSVVRWAHKGEEIWL</sequence>
<name>A0ABR2ZHX7_9AGAR</name>
<organism evidence="1 2">
    <name type="scientific">Marasmius tenuissimus</name>
    <dbReference type="NCBI Taxonomy" id="585030"/>
    <lineage>
        <taxon>Eukaryota</taxon>
        <taxon>Fungi</taxon>
        <taxon>Dikarya</taxon>
        <taxon>Basidiomycota</taxon>
        <taxon>Agaricomycotina</taxon>
        <taxon>Agaricomycetes</taxon>
        <taxon>Agaricomycetidae</taxon>
        <taxon>Agaricales</taxon>
        <taxon>Marasmiineae</taxon>
        <taxon>Marasmiaceae</taxon>
        <taxon>Marasmius</taxon>
    </lineage>
</organism>
<gene>
    <name evidence="1" type="ORF">AAF712_012637</name>
</gene>
<comment type="caution">
    <text evidence="1">The sequence shown here is derived from an EMBL/GenBank/DDBJ whole genome shotgun (WGS) entry which is preliminary data.</text>
</comment>
<proteinExistence type="predicted"/>
<evidence type="ECO:0000313" key="1">
    <source>
        <dbReference type="EMBL" id="KAL0060579.1"/>
    </source>
</evidence>
<evidence type="ECO:0000313" key="2">
    <source>
        <dbReference type="Proteomes" id="UP001437256"/>
    </source>
</evidence>
<protein>
    <submittedName>
        <fullName evidence="1">Uncharacterized protein</fullName>
    </submittedName>
</protein>
<reference evidence="1 2" key="1">
    <citation type="submission" date="2024-05" db="EMBL/GenBank/DDBJ databases">
        <title>A draft genome resource for the thread blight pathogen Marasmius tenuissimus strain MS-2.</title>
        <authorList>
            <person name="Yulfo-Soto G.E."/>
            <person name="Baruah I.K."/>
            <person name="Amoako-Attah I."/>
            <person name="Bukari Y."/>
            <person name="Meinhardt L.W."/>
            <person name="Bailey B.A."/>
            <person name="Cohen S.P."/>
        </authorList>
    </citation>
    <scope>NUCLEOTIDE SEQUENCE [LARGE SCALE GENOMIC DNA]</scope>
    <source>
        <strain evidence="1 2">MS-2</strain>
    </source>
</reference>
<accession>A0ABR2ZHX7</accession>
<dbReference type="EMBL" id="JBBXMP010000169">
    <property type="protein sequence ID" value="KAL0060579.1"/>
    <property type="molecule type" value="Genomic_DNA"/>
</dbReference>